<evidence type="ECO:0000313" key="7">
    <source>
        <dbReference type="EMBL" id="MBY0756475.1"/>
    </source>
</evidence>
<keyword evidence="8" id="KW-1185">Reference proteome</keyword>
<dbReference type="InterPro" id="IPR036390">
    <property type="entry name" value="WH_DNA-bd_sf"/>
</dbReference>
<feature type="binding site" evidence="5">
    <location>
        <position position="182"/>
    </location>
    <ligand>
        <name>biotin</name>
        <dbReference type="ChEBI" id="CHEBI:57586"/>
    </ligand>
</feature>
<dbReference type="InterPro" id="IPR030855">
    <property type="entry name" value="Bifunct_BirA"/>
</dbReference>
<evidence type="ECO:0000256" key="2">
    <source>
        <dbReference type="ARBA" id="ARBA00022741"/>
    </source>
</evidence>
<dbReference type="SUPFAM" id="SSF55681">
    <property type="entry name" value="Class II aaRS and biotin synthetases"/>
    <property type="match status" value="1"/>
</dbReference>
<keyword evidence="5" id="KW-0678">Repressor</keyword>
<dbReference type="InterPro" id="IPR013196">
    <property type="entry name" value="HTH_11"/>
</dbReference>
<dbReference type="InterPro" id="IPR008988">
    <property type="entry name" value="Transcriptional_repressor_C"/>
</dbReference>
<dbReference type="InterPro" id="IPR011991">
    <property type="entry name" value="ArsR-like_HTH"/>
</dbReference>
<dbReference type="CDD" id="cd00090">
    <property type="entry name" value="HTH_ARSR"/>
    <property type="match status" value="1"/>
</dbReference>
<evidence type="ECO:0000256" key="5">
    <source>
        <dbReference type="HAMAP-Rule" id="MF_00978"/>
    </source>
</evidence>
<comment type="caution">
    <text evidence="5">Lacks conserved residue(s) required for the propagation of feature annotation.</text>
</comment>
<keyword evidence="4 5" id="KW-0092">Biotin</keyword>
<keyword evidence="5" id="KW-0804">Transcription</keyword>
<feature type="binding site" evidence="5">
    <location>
        <position position="113"/>
    </location>
    <ligand>
        <name>biotin</name>
        <dbReference type="ChEBI" id="CHEBI:57586"/>
    </ligand>
</feature>
<feature type="binding site" evidence="5">
    <location>
        <begin position="89"/>
        <end position="91"/>
    </location>
    <ligand>
        <name>biotin</name>
        <dbReference type="ChEBI" id="CHEBI:57586"/>
    </ligand>
</feature>
<feature type="DNA-binding region" description="H-T-H motif" evidence="5">
    <location>
        <begin position="18"/>
        <end position="37"/>
    </location>
</feature>
<dbReference type="Pfam" id="PF03099">
    <property type="entry name" value="BPL_LplA_LipB"/>
    <property type="match status" value="1"/>
</dbReference>
<dbReference type="Proteomes" id="UP001299068">
    <property type="component" value="Unassembled WGS sequence"/>
</dbReference>
<comment type="catalytic activity">
    <reaction evidence="5">
        <text>biotin + L-lysyl-[protein] + ATP = N(6)-biotinyl-L-lysyl-[protein] + AMP + diphosphate + H(+)</text>
        <dbReference type="Rhea" id="RHEA:11756"/>
        <dbReference type="Rhea" id="RHEA-COMP:9752"/>
        <dbReference type="Rhea" id="RHEA-COMP:10505"/>
        <dbReference type="ChEBI" id="CHEBI:15378"/>
        <dbReference type="ChEBI" id="CHEBI:29969"/>
        <dbReference type="ChEBI" id="CHEBI:30616"/>
        <dbReference type="ChEBI" id="CHEBI:33019"/>
        <dbReference type="ChEBI" id="CHEBI:57586"/>
        <dbReference type="ChEBI" id="CHEBI:83144"/>
        <dbReference type="ChEBI" id="CHEBI:456215"/>
        <dbReference type="EC" id="6.3.4.15"/>
    </reaction>
</comment>
<gene>
    <name evidence="5" type="primary">birA</name>
    <name evidence="7" type="ORF">K5V21_13555</name>
</gene>
<dbReference type="Pfam" id="PF08279">
    <property type="entry name" value="HTH_11"/>
    <property type="match status" value="1"/>
</dbReference>
<comment type="similarity">
    <text evidence="5">Belongs to the biotin--protein ligase family.</text>
</comment>
<keyword evidence="3 5" id="KW-0067">ATP-binding</keyword>
<dbReference type="PROSITE" id="PS51733">
    <property type="entry name" value="BPL_LPL_CATALYTIC"/>
    <property type="match status" value="1"/>
</dbReference>
<name>A0ABS7L085_CLOSR</name>
<feature type="domain" description="BPL/LPL catalytic" evidence="6">
    <location>
        <begin position="60"/>
        <end position="254"/>
    </location>
</feature>
<dbReference type="RefSeq" id="WP_221861724.1">
    <property type="nucleotide sequence ID" value="NZ_JAIKTU010000011.1"/>
</dbReference>
<accession>A0ABS7L085</accession>
<evidence type="ECO:0000313" key="8">
    <source>
        <dbReference type="Proteomes" id="UP001299068"/>
    </source>
</evidence>
<dbReference type="Gene3D" id="3.30.930.10">
    <property type="entry name" value="Bira Bifunctional Protein, Domain 2"/>
    <property type="match status" value="1"/>
</dbReference>
<dbReference type="SUPFAM" id="SSF50037">
    <property type="entry name" value="C-terminal domain of transcriptional repressors"/>
    <property type="match status" value="1"/>
</dbReference>
<protein>
    <recommendedName>
        <fullName evidence="5">Bifunctional ligase/repressor BirA</fullName>
    </recommendedName>
    <alternativeName>
        <fullName evidence="5">Biotin--[acetyl-CoA-carboxylase] ligase</fullName>
        <ecNumber evidence="5">6.3.4.15</ecNumber>
    </alternativeName>
    <alternativeName>
        <fullName evidence="5">Biotin--protein ligase</fullName>
    </alternativeName>
    <alternativeName>
        <fullName evidence="5">Biotin-[acetyl-CoA carboxylase] synthetase</fullName>
    </alternativeName>
</protein>
<comment type="function">
    <text evidence="5">Acts both as a biotin--[acetyl-CoA-carboxylase] ligase and a repressor.</text>
</comment>
<sequence length="324" mass="36828">MKNKVLNLLRNNNGYISGEYISEVLGVSRNSVWKHINSLKKDGYVIDAIRNKGYKIIKTPDNIDFNSVSEFLKTKILGRNYFYYKEIDSTNIKAKEIAQNNNSDYSVITSEIQTKGTGRFNRVWQSPKGGIWTSLILKPNISPNQANKITLIAAASVFKVLHELDIPCKIKWPNDIYINNKKCCGILTLMNCDMDTINHIIVGVGMNINITKEEFTSDLNTATSLLIEKNIEFNRSKILADFLNNFEVFYDDFVDKNDLSEVIHICRNNSLLIDMTARLVTPRSEELVTCLGIDDDGELIIKDELGNIRKVISGEITFKNENTQ</sequence>
<dbReference type="PANTHER" id="PTHR12835:SF5">
    <property type="entry name" value="BIOTIN--PROTEIN LIGASE"/>
    <property type="match status" value="1"/>
</dbReference>
<organism evidence="7 8">
    <name type="scientific">Clostridium sardiniense</name>
    <name type="common">Clostridium absonum</name>
    <dbReference type="NCBI Taxonomy" id="29369"/>
    <lineage>
        <taxon>Bacteria</taxon>
        <taxon>Bacillati</taxon>
        <taxon>Bacillota</taxon>
        <taxon>Clostridia</taxon>
        <taxon>Eubacteriales</taxon>
        <taxon>Clostridiaceae</taxon>
        <taxon>Clostridium</taxon>
    </lineage>
</organism>
<dbReference type="CDD" id="cd16442">
    <property type="entry name" value="BPL"/>
    <property type="match status" value="1"/>
</dbReference>
<dbReference type="InterPro" id="IPR003142">
    <property type="entry name" value="BPL_C"/>
</dbReference>
<dbReference type="InterPro" id="IPR004408">
    <property type="entry name" value="Biotin_CoA_COase_ligase"/>
</dbReference>
<dbReference type="GO" id="GO:0004077">
    <property type="term" value="F:biotin--[biotin carboxyl-carrier protein] ligase activity"/>
    <property type="evidence" value="ECO:0007669"/>
    <property type="project" value="UniProtKB-EC"/>
</dbReference>
<evidence type="ECO:0000256" key="1">
    <source>
        <dbReference type="ARBA" id="ARBA00022598"/>
    </source>
</evidence>
<reference evidence="7 8" key="1">
    <citation type="journal article" date="2021" name="Cell Host Microbe">
        <title>in vivo commensal control of Clostridioides difficile virulence.</title>
        <authorList>
            <person name="Girinathan B.P."/>
            <person name="Dibenedetto N."/>
            <person name="Worley J.N."/>
            <person name="Peltier J."/>
            <person name="Arrieta-Ortiz M.L."/>
            <person name="Rupa Christinal Immanuel S."/>
            <person name="Lavin R."/>
            <person name="Delaney M.L."/>
            <person name="Cummins C."/>
            <person name="Hoffmann M."/>
            <person name="Luo Y."/>
            <person name="Gonzalez-Escalona N."/>
            <person name="Allard M."/>
            <person name="Onderdonk A.B."/>
            <person name="Gerber G.K."/>
            <person name="Sonenshein A.L."/>
            <person name="Baliga N."/>
            <person name="Dupuy B."/>
            <person name="Bry L."/>
        </authorList>
    </citation>
    <scope>NUCLEOTIDE SEQUENCE [LARGE SCALE GENOMIC DNA]</scope>
    <source>
        <strain evidence="7 8">DSM 599</strain>
    </source>
</reference>
<dbReference type="Pfam" id="PF02237">
    <property type="entry name" value="BPL_C"/>
    <property type="match status" value="1"/>
</dbReference>
<dbReference type="Gene3D" id="1.10.10.10">
    <property type="entry name" value="Winged helix-like DNA-binding domain superfamily/Winged helix DNA-binding domain"/>
    <property type="match status" value="1"/>
</dbReference>
<dbReference type="HAMAP" id="MF_00978">
    <property type="entry name" value="Bifunct_BirA"/>
    <property type="match status" value="1"/>
</dbReference>
<dbReference type="Gene3D" id="2.30.30.100">
    <property type="match status" value="1"/>
</dbReference>
<keyword evidence="1 5" id="KW-0436">Ligase</keyword>
<comment type="caution">
    <text evidence="7">The sequence shown here is derived from an EMBL/GenBank/DDBJ whole genome shotgun (WGS) entry which is preliminary data.</text>
</comment>
<dbReference type="SUPFAM" id="SSF46785">
    <property type="entry name" value="Winged helix' DNA-binding domain"/>
    <property type="match status" value="1"/>
</dbReference>
<evidence type="ECO:0000256" key="4">
    <source>
        <dbReference type="ARBA" id="ARBA00023267"/>
    </source>
</evidence>
<keyword evidence="2 5" id="KW-0547">Nucleotide-binding</keyword>
<dbReference type="InterPro" id="IPR045864">
    <property type="entry name" value="aa-tRNA-synth_II/BPL/LPL"/>
</dbReference>
<dbReference type="EC" id="6.3.4.15" evidence="5"/>
<dbReference type="NCBIfam" id="TIGR00121">
    <property type="entry name" value="birA_ligase"/>
    <property type="match status" value="1"/>
</dbReference>
<dbReference type="PANTHER" id="PTHR12835">
    <property type="entry name" value="BIOTIN PROTEIN LIGASE"/>
    <property type="match status" value="1"/>
</dbReference>
<keyword evidence="5" id="KW-0805">Transcription regulation</keyword>
<dbReference type="EMBL" id="JAIKTU010000011">
    <property type="protein sequence ID" value="MBY0756475.1"/>
    <property type="molecule type" value="Genomic_DNA"/>
</dbReference>
<evidence type="ECO:0000259" key="6">
    <source>
        <dbReference type="PROSITE" id="PS51733"/>
    </source>
</evidence>
<dbReference type="InterPro" id="IPR004143">
    <property type="entry name" value="BPL_LPL_catalytic"/>
</dbReference>
<evidence type="ECO:0000256" key="3">
    <source>
        <dbReference type="ARBA" id="ARBA00022840"/>
    </source>
</evidence>
<dbReference type="InterPro" id="IPR036388">
    <property type="entry name" value="WH-like_DNA-bd_sf"/>
</dbReference>
<keyword evidence="5" id="KW-0238">DNA-binding</keyword>
<proteinExistence type="inferred from homology"/>